<dbReference type="InterPro" id="IPR024882">
    <property type="entry name" value="NUP58/p45/49"/>
</dbReference>
<dbReference type="GO" id="GO:0051028">
    <property type="term" value="P:mRNA transport"/>
    <property type="evidence" value="ECO:0007669"/>
    <property type="project" value="UniProtKB-KW"/>
</dbReference>
<feature type="compositionally biased region" description="Polar residues" evidence="9">
    <location>
        <begin position="222"/>
        <end position="254"/>
    </location>
</feature>
<comment type="caution">
    <text evidence="10">The sequence shown here is derived from an EMBL/GenBank/DDBJ whole genome shotgun (WGS) entry which is preliminary data.</text>
</comment>
<dbReference type="GO" id="GO:0015031">
    <property type="term" value="P:protein transport"/>
    <property type="evidence" value="ECO:0007669"/>
    <property type="project" value="UniProtKB-KW"/>
</dbReference>
<evidence type="ECO:0000313" key="11">
    <source>
        <dbReference type="Proteomes" id="UP001153365"/>
    </source>
</evidence>
<evidence type="ECO:0000256" key="4">
    <source>
        <dbReference type="ARBA" id="ARBA00022927"/>
    </source>
</evidence>
<dbReference type="Proteomes" id="UP001153365">
    <property type="component" value="Unassembled WGS sequence"/>
</dbReference>
<dbReference type="Gene3D" id="6.10.140.1350">
    <property type="match status" value="1"/>
</dbReference>
<feature type="region of interest" description="Disordered" evidence="9">
    <location>
        <begin position="24"/>
        <end position="119"/>
    </location>
</feature>
<evidence type="ECO:0000256" key="1">
    <source>
        <dbReference type="ARBA" id="ARBA00004567"/>
    </source>
</evidence>
<keyword evidence="3" id="KW-0509">mRNA transport</keyword>
<dbReference type="AlphaFoldDB" id="A0AAV0BSM5"/>
<evidence type="ECO:0000256" key="9">
    <source>
        <dbReference type="SAM" id="MobiDB-lite"/>
    </source>
</evidence>
<dbReference type="GO" id="GO:0017056">
    <property type="term" value="F:structural constituent of nuclear pore"/>
    <property type="evidence" value="ECO:0007669"/>
    <property type="project" value="InterPro"/>
</dbReference>
<keyword evidence="6" id="KW-0906">Nuclear pore complex</keyword>
<keyword evidence="11" id="KW-1185">Reference proteome</keyword>
<evidence type="ECO:0000256" key="3">
    <source>
        <dbReference type="ARBA" id="ARBA00022816"/>
    </source>
</evidence>
<organism evidence="10 11">
    <name type="scientific">Phakopsora pachyrhizi</name>
    <name type="common">Asian soybean rust disease fungus</name>
    <dbReference type="NCBI Taxonomy" id="170000"/>
    <lineage>
        <taxon>Eukaryota</taxon>
        <taxon>Fungi</taxon>
        <taxon>Dikarya</taxon>
        <taxon>Basidiomycota</taxon>
        <taxon>Pucciniomycotina</taxon>
        <taxon>Pucciniomycetes</taxon>
        <taxon>Pucciniales</taxon>
        <taxon>Phakopsoraceae</taxon>
        <taxon>Phakopsora</taxon>
    </lineage>
</organism>
<keyword evidence="8" id="KW-0175">Coiled coil</keyword>
<keyword evidence="4" id="KW-0653">Protein transport</keyword>
<accession>A0AAV0BSM5</accession>
<evidence type="ECO:0000256" key="5">
    <source>
        <dbReference type="ARBA" id="ARBA00023010"/>
    </source>
</evidence>
<feature type="compositionally biased region" description="Polar residues" evidence="9">
    <location>
        <begin position="24"/>
        <end position="53"/>
    </location>
</feature>
<feature type="region of interest" description="Disordered" evidence="9">
    <location>
        <begin position="199"/>
        <end position="258"/>
    </location>
</feature>
<feature type="coiled-coil region" evidence="8">
    <location>
        <begin position="421"/>
        <end position="485"/>
    </location>
</feature>
<dbReference type="EMBL" id="CALTRL010006297">
    <property type="protein sequence ID" value="CAH7690442.1"/>
    <property type="molecule type" value="Genomic_DNA"/>
</dbReference>
<comment type="subcellular location">
    <subcellularLocation>
        <location evidence="1">Nucleus</location>
        <location evidence="1">Nuclear pore complex</location>
    </subcellularLocation>
</comment>
<feature type="compositionally biased region" description="Low complexity" evidence="9">
    <location>
        <begin position="199"/>
        <end position="221"/>
    </location>
</feature>
<gene>
    <name evidence="10" type="ORF">PPACK8108_LOCUS25794</name>
</gene>
<evidence type="ECO:0000256" key="6">
    <source>
        <dbReference type="ARBA" id="ARBA00023132"/>
    </source>
</evidence>
<evidence type="ECO:0000313" key="10">
    <source>
        <dbReference type="EMBL" id="CAH7690442.1"/>
    </source>
</evidence>
<reference evidence="10" key="1">
    <citation type="submission" date="2022-06" db="EMBL/GenBank/DDBJ databases">
        <authorList>
            <consortium name="SYNGENTA / RWTH Aachen University"/>
        </authorList>
    </citation>
    <scope>NUCLEOTIDE SEQUENCE</scope>
</reference>
<proteinExistence type="predicted"/>
<dbReference type="PANTHER" id="PTHR13437">
    <property type="entry name" value="NUCLEOPORIN P58/P45 NUCLEOPORIN-LIKE PROTEIN 1"/>
    <property type="match status" value="1"/>
</dbReference>
<protein>
    <submittedName>
        <fullName evidence="10">Uncharacterized protein</fullName>
    </submittedName>
</protein>
<evidence type="ECO:0000256" key="7">
    <source>
        <dbReference type="ARBA" id="ARBA00023242"/>
    </source>
</evidence>
<dbReference type="Pfam" id="PF13634">
    <property type="entry name" value="Nucleoporin_FG"/>
    <property type="match status" value="2"/>
</dbReference>
<keyword evidence="5" id="KW-0811">Translocation</keyword>
<evidence type="ECO:0000256" key="2">
    <source>
        <dbReference type="ARBA" id="ARBA00022448"/>
    </source>
</evidence>
<evidence type="ECO:0000256" key="8">
    <source>
        <dbReference type="SAM" id="Coils"/>
    </source>
</evidence>
<name>A0AAV0BSM5_PHAPC</name>
<dbReference type="GO" id="GO:0005643">
    <property type="term" value="C:nuclear pore"/>
    <property type="evidence" value="ECO:0007669"/>
    <property type="project" value="UniProtKB-SubCell"/>
</dbReference>
<keyword evidence="2" id="KW-0813">Transport</keyword>
<dbReference type="InterPro" id="IPR025574">
    <property type="entry name" value="Nucleoporin_FG_rpt"/>
</dbReference>
<keyword evidence="7" id="KW-0539">Nucleus</keyword>
<feature type="compositionally biased region" description="Polar residues" evidence="9">
    <location>
        <begin position="60"/>
        <end position="108"/>
    </location>
</feature>
<sequence>MSIFGQSSTGTSSGLFGGTKNASGSLFGSSNQPTTTNLFGSNTANQQQTNSAPSAGLFGNLNQQASGLTPSTTNNIFGAQNQNTNASNVSQTGGLFGSNATTSSTLNSPAPGGMFGATTNSNNLLSGSGLFGSSKPLTSIPAPASAATAGLFGATNNNSANTITQPPGGTGLFGSNAAQPSQGLFGSSVTSTPATGTGATSIFGNSTQTSNNNSNLAQNNNIFGSLNNSQPRNLNTGTSSLFSSTSQNNNQSLASGGLFGPKNPLSMIAPGSGLSPSVSQANSIFTRTTRFNDLPDDSKKQLEMLDALIQSQCRYADALKALQLGTEINEGTSLLRQVTSEMYTASASITTSSNLLDSIRQKIDADVSDLLKLSSIIESSQSNQRINNLATQSSSTSSSLPLLDPIPNPLKFQFDYFCQKSSEMEDRIKSYRQTIEFVELQLKSLYDKPSPASIVPALKAQYSTFMVLADRVAQLDTELRSLKDEYREIWRHQTGSVRDPFAEVDRAFSITL</sequence>
<dbReference type="PANTHER" id="PTHR13437:SF2">
    <property type="entry name" value="NUCLEOPORIN P58_P45"/>
    <property type="match status" value="1"/>
</dbReference>
<dbReference type="GO" id="GO:0008139">
    <property type="term" value="F:nuclear localization sequence binding"/>
    <property type="evidence" value="ECO:0007669"/>
    <property type="project" value="InterPro"/>
</dbReference>